<dbReference type="SMART" id="SM00290">
    <property type="entry name" value="ZnF_UBP"/>
    <property type="match status" value="1"/>
</dbReference>
<evidence type="ECO:0000256" key="1">
    <source>
        <dbReference type="ARBA" id="ARBA00022723"/>
    </source>
</evidence>
<dbReference type="SMART" id="SM00184">
    <property type="entry name" value="RING"/>
    <property type="match status" value="1"/>
</dbReference>
<feature type="domain" description="UBP-type" evidence="8">
    <location>
        <begin position="207"/>
        <end position="300"/>
    </location>
</feature>
<evidence type="ECO:0000256" key="5">
    <source>
        <dbReference type="SAM" id="Coils"/>
    </source>
</evidence>
<keyword evidence="5" id="KW-0175">Coiled coil</keyword>
<accession>A0AAW2UAP5</accession>
<evidence type="ECO:0000259" key="7">
    <source>
        <dbReference type="PROSITE" id="PS50089"/>
    </source>
</evidence>
<dbReference type="GO" id="GO:0061630">
    <property type="term" value="F:ubiquitin protein ligase activity"/>
    <property type="evidence" value="ECO:0007669"/>
    <property type="project" value="TreeGrafter"/>
</dbReference>
<reference evidence="9" key="2">
    <citation type="journal article" date="2024" name="Plant">
        <title>Genomic evolution and insights into agronomic trait innovations of Sesamum species.</title>
        <authorList>
            <person name="Miao H."/>
            <person name="Wang L."/>
            <person name="Qu L."/>
            <person name="Liu H."/>
            <person name="Sun Y."/>
            <person name="Le M."/>
            <person name="Wang Q."/>
            <person name="Wei S."/>
            <person name="Zheng Y."/>
            <person name="Lin W."/>
            <person name="Duan Y."/>
            <person name="Cao H."/>
            <person name="Xiong S."/>
            <person name="Wang X."/>
            <person name="Wei L."/>
            <person name="Li C."/>
            <person name="Ma Q."/>
            <person name="Ju M."/>
            <person name="Zhao R."/>
            <person name="Li G."/>
            <person name="Mu C."/>
            <person name="Tian Q."/>
            <person name="Mei H."/>
            <person name="Zhang T."/>
            <person name="Gao T."/>
            <person name="Zhang H."/>
        </authorList>
    </citation>
    <scope>NUCLEOTIDE SEQUENCE</scope>
    <source>
        <strain evidence="9">G02</strain>
    </source>
</reference>
<dbReference type="InterPro" id="IPR047243">
    <property type="entry name" value="RING-H2_BRAP2"/>
</dbReference>
<protein>
    <submittedName>
        <fullName evidence="9">BRAP2 RING ZnF UBP domain-containing protein 1</fullName>
    </submittedName>
</protein>
<dbReference type="PROSITE" id="PS50271">
    <property type="entry name" value="ZF_UBP"/>
    <property type="match status" value="1"/>
</dbReference>
<dbReference type="GO" id="GO:0016567">
    <property type="term" value="P:protein ubiquitination"/>
    <property type="evidence" value="ECO:0007669"/>
    <property type="project" value="TreeGrafter"/>
</dbReference>
<evidence type="ECO:0000256" key="2">
    <source>
        <dbReference type="ARBA" id="ARBA00022771"/>
    </source>
</evidence>
<gene>
    <name evidence="9" type="ORF">Sradi_1469300</name>
</gene>
<organism evidence="9">
    <name type="scientific">Sesamum radiatum</name>
    <name type="common">Black benniseed</name>
    <dbReference type="NCBI Taxonomy" id="300843"/>
    <lineage>
        <taxon>Eukaryota</taxon>
        <taxon>Viridiplantae</taxon>
        <taxon>Streptophyta</taxon>
        <taxon>Embryophyta</taxon>
        <taxon>Tracheophyta</taxon>
        <taxon>Spermatophyta</taxon>
        <taxon>Magnoliopsida</taxon>
        <taxon>eudicotyledons</taxon>
        <taxon>Gunneridae</taxon>
        <taxon>Pentapetalae</taxon>
        <taxon>asterids</taxon>
        <taxon>lamiids</taxon>
        <taxon>Lamiales</taxon>
        <taxon>Pedaliaceae</taxon>
        <taxon>Sesamum</taxon>
    </lineage>
</organism>
<dbReference type="PANTHER" id="PTHR24007:SF10">
    <property type="entry name" value="BRAP2 RING ZNF UBP DOMAIN-CONTAINING PROTEIN 1"/>
    <property type="match status" value="1"/>
</dbReference>
<feature type="domain" description="RING-type" evidence="7">
    <location>
        <begin position="173"/>
        <end position="213"/>
    </location>
</feature>
<dbReference type="InterPro" id="IPR001607">
    <property type="entry name" value="Znf_UBP"/>
</dbReference>
<feature type="coiled-coil region" evidence="5">
    <location>
        <begin position="405"/>
        <end position="464"/>
    </location>
</feature>
<evidence type="ECO:0000313" key="9">
    <source>
        <dbReference type="EMBL" id="KAL0412676.1"/>
    </source>
</evidence>
<dbReference type="AlphaFoldDB" id="A0AAW2UAP5"/>
<dbReference type="GO" id="GO:0007265">
    <property type="term" value="P:Ras protein signal transduction"/>
    <property type="evidence" value="ECO:0007669"/>
    <property type="project" value="TreeGrafter"/>
</dbReference>
<dbReference type="InterPro" id="IPR001841">
    <property type="entry name" value="Znf_RING"/>
</dbReference>
<evidence type="ECO:0000256" key="4">
    <source>
        <dbReference type="PROSITE-ProRule" id="PRU00502"/>
    </source>
</evidence>
<dbReference type="Pfam" id="PF02148">
    <property type="entry name" value="zf-UBP"/>
    <property type="match status" value="1"/>
</dbReference>
<keyword evidence="1" id="KW-0479">Metal-binding</keyword>
<dbReference type="Gene3D" id="3.30.40.10">
    <property type="entry name" value="Zinc/RING finger domain, C3HC4 (zinc finger)"/>
    <property type="match status" value="1"/>
</dbReference>
<keyword evidence="3" id="KW-0862">Zinc</keyword>
<dbReference type="PANTHER" id="PTHR24007">
    <property type="entry name" value="BRCA1-ASSOCIATED PROTEIN"/>
    <property type="match status" value="1"/>
</dbReference>
<sequence>MFTLKIHTVDFPQPLHTTLTSTTSAAAAAPNVNTNLKPAQLMGVAHLFRQLPSASVPAVTVANISARTTLVFVVAVPNYLSSDDFLLFCGNHVPHFEEILFLRNDGMEDRYSVLIRLESQLAADGFYCSYNGKRFKPSEVEVCHIYFAQAVEYTESAEVASIPPPDYTELPSCPVCLERLDPDTSGIQSTLCDHSFHCSCVSKWTYLSCPVCRLCQEQDERPVCAVCGTLKNLWTCLICGFVGCGRYEQGHASGHWSDKKHHFSLELEKQQIWDYVGDRYVHRLNQSKVDGKSVIVSSRCSSVEECGTCGCDEGKDWTGPSLAAKLKGFWMSTTVFSQVSWIFRDKWLSIKLDTQVVKDQRLVSFNFLYFYLTVCQHYESLLAEEKSRKESSTAKAVEKAIFSRTHDLEDKLEKYAEEKKAVAERNQELMKKQEFLQNKFKEIEERLRSSLKSKDEKILDLQEQIRDLKVYVEAQKMVTSMEDSDGIRGGTILPVESNQSSSGNPKRRTKCGRRRN</sequence>
<dbReference type="InterPro" id="IPR011422">
    <property type="entry name" value="BRAP2/ETP1_RRM"/>
</dbReference>
<proteinExistence type="predicted"/>
<dbReference type="SUPFAM" id="SSF57850">
    <property type="entry name" value="RING/U-box"/>
    <property type="match status" value="2"/>
</dbReference>
<dbReference type="CDD" id="cd16457">
    <property type="entry name" value="RING-H2_BRAP2"/>
    <property type="match status" value="1"/>
</dbReference>
<comment type="caution">
    <text evidence="9">The sequence shown here is derived from an EMBL/GenBank/DDBJ whole genome shotgun (WGS) entry which is preliminary data.</text>
</comment>
<keyword evidence="2 4" id="KW-0863">Zinc-finger</keyword>
<dbReference type="Pfam" id="PF13639">
    <property type="entry name" value="zf-RING_2"/>
    <property type="match status" value="1"/>
</dbReference>
<name>A0AAW2UAP5_SESRA</name>
<dbReference type="Pfam" id="PF07576">
    <property type="entry name" value="BRAP2"/>
    <property type="match status" value="1"/>
</dbReference>
<dbReference type="GO" id="GO:0008270">
    <property type="term" value="F:zinc ion binding"/>
    <property type="evidence" value="ECO:0007669"/>
    <property type="project" value="UniProtKB-KW"/>
</dbReference>
<dbReference type="InterPro" id="IPR013083">
    <property type="entry name" value="Znf_RING/FYVE/PHD"/>
</dbReference>
<reference evidence="9" key="1">
    <citation type="submission" date="2020-06" db="EMBL/GenBank/DDBJ databases">
        <authorList>
            <person name="Li T."/>
            <person name="Hu X."/>
            <person name="Zhang T."/>
            <person name="Song X."/>
            <person name="Zhang H."/>
            <person name="Dai N."/>
            <person name="Sheng W."/>
            <person name="Hou X."/>
            <person name="Wei L."/>
        </authorList>
    </citation>
    <scope>NUCLEOTIDE SEQUENCE</scope>
    <source>
        <strain evidence="9">G02</strain>
        <tissue evidence="9">Leaf</tissue>
    </source>
</reference>
<feature type="region of interest" description="Disordered" evidence="6">
    <location>
        <begin position="481"/>
        <end position="516"/>
    </location>
</feature>
<dbReference type="PROSITE" id="PS50089">
    <property type="entry name" value="ZF_RING_2"/>
    <property type="match status" value="1"/>
</dbReference>
<feature type="compositionally biased region" description="Basic residues" evidence="6">
    <location>
        <begin position="505"/>
        <end position="516"/>
    </location>
</feature>
<dbReference type="FunFam" id="3.30.40.10:FF:000555">
    <property type="entry name" value="Zinc finger (Ubiquitin-hydrolase) domain-containing protein"/>
    <property type="match status" value="1"/>
</dbReference>
<dbReference type="EMBL" id="JACGWJ010000006">
    <property type="protein sequence ID" value="KAL0412676.1"/>
    <property type="molecule type" value="Genomic_DNA"/>
</dbReference>
<evidence type="ECO:0000256" key="3">
    <source>
        <dbReference type="ARBA" id="ARBA00022833"/>
    </source>
</evidence>
<evidence type="ECO:0000259" key="8">
    <source>
        <dbReference type="PROSITE" id="PS50271"/>
    </source>
</evidence>
<dbReference type="GO" id="GO:0005737">
    <property type="term" value="C:cytoplasm"/>
    <property type="evidence" value="ECO:0007669"/>
    <property type="project" value="TreeGrafter"/>
</dbReference>
<evidence type="ECO:0000256" key="6">
    <source>
        <dbReference type="SAM" id="MobiDB-lite"/>
    </source>
</evidence>